<dbReference type="Pfam" id="PF01551">
    <property type="entry name" value="Peptidase_M23"/>
    <property type="match status" value="1"/>
</dbReference>
<dbReference type="AlphaFoldDB" id="A0A7Y9LFB4"/>
<evidence type="ECO:0000313" key="5">
    <source>
        <dbReference type="EMBL" id="NYE74683.1"/>
    </source>
</evidence>
<gene>
    <name evidence="5" type="ORF">BKA15_006012</name>
</gene>
<feature type="domain" description="M23ase beta-sheet core" evidence="3">
    <location>
        <begin position="683"/>
        <end position="793"/>
    </location>
</feature>
<comment type="caution">
    <text evidence="5">The sequence shown here is derived from an EMBL/GenBank/DDBJ whole genome shotgun (WGS) entry which is preliminary data.</text>
</comment>
<organism evidence="5 6">
    <name type="scientific">Microlunatus parietis</name>
    <dbReference type="NCBI Taxonomy" id="682979"/>
    <lineage>
        <taxon>Bacteria</taxon>
        <taxon>Bacillati</taxon>
        <taxon>Actinomycetota</taxon>
        <taxon>Actinomycetes</taxon>
        <taxon>Propionibacteriales</taxon>
        <taxon>Propionibacteriaceae</taxon>
        <taxon>Microlunatus</taxon>
    </lineage>
</organism>
<dbReference type="PANTHER" id="PTHR21666">
    <property type="entry name" value="PEPTIDASE-RELATED"/>
    <property type="match status" value="1"/>
</dbReference>
<feature type="compositionally biased region" description="Polar residues" evidence="1">
    <location>
        <begin position="1"/>
        <end position="12"/>
    </location>
</feature>
<evidence type="ECO:0000259" key="3">
    <source>
        <dbReference type="Pfam" id="PF01551"/>
    </source>
</evidence>
<dbReference type="GO" id="GO:0004222">
    <property type="term" value="F:metalloendopeptidase activity"/>
    <property type="evidence" value="ECO:0007669"/>
    <property type="project" value="TreeGrafter"/>
</dbReference>
<dbReference type="InterPro" id="IPR050570">
    <property type="entry name" value="Cell_wall_metabolism_enzyme"/>
</dbReference>
<keyword evidence="2" id="KW-1133">Transmembrane helix</keyword>
<dbReference type="SUPFAM" id="SSF51261">
    <property type="entry name" value="Duplicated hybrid motif"/>
    <property type="match status" value="1"/>
</dbReference>
<proteinExistence type="predicted"/>
<dbReference type="PANTHER" id="PTHR21666:SF270">
    <property type="entry name" value="MUREIN HYDROLASE ACTIVATOR ENVC"/>
    <property type="match status" value="1"/>
</dbReference>
<sequence>MAQDGPSDNGNGSSKGGVRRSLSSGKRLASGSQSDGSVSGDVRDVGGNAKAGAKLGTVLGGAQGAVAGAAAGAGIGIAKNPTARRRLLTAAIVAVVVPAYLIVNLIQSVTQVGGAIATDSGFREELSYEAATAEGLTEKEISLYKVAAEGSGTTWTVLAAIDRSAGDWTAPGDPPYGIKVADFNKAAAPYGIDRLTEETAKDRQVAGYLLGRLFAALMIAGPGTDPLAVDAGAVTIPDPQDADRFIIGINQDDPASAGVHNRTRKAFEQVLSQLPTSTSGDQARVFDAAYRWAIGQKQEPQAPPGSCTPGQIGVIGLPGTLPQVGNFTDVQIRNAAAIIAVGKALKLPERAWRIALMTALVESQIGADGSTTSPDENHDVGVFQQRALIGWYAGGRTYEENVKLLNDVQNGAKAFYQGYEVTAQNVADAKKAGTGTAGDAGYHTPGLLQIDDWQTKPPGDVAQDVQRSAFPDRYATREAEAVTLINALGGVTGPVTTTDECHSQGGGDFANCPATGLPSERGLKPDALRTLRCTKQKFPAITNIGGYYYSTWGEHPLYRAVDFMIPGYETPAGRQLGDEAAEWLRANQRPLGIMYIIWQERIWSVERAAEGWRQCGTAAAGCYSGPSDSAAHRNHIHVSVYGNKGVVDTGSGDGKWGLPTAQNYSIGHGVCVSGSGECWGYQGHTGQDMSTNEGSPLLAVADGTVDSTKVFCANLTNEQRRSNFDCSYGRLVVIDHGGGVKTYYAHLNSFGPGIKPGVAVRRGQVIGTEGEQGKASGAHLHFEVRRDGAVMNPITYLEQQGVPIRCSPQMTSSGGHVPAGDC</sequence>
<name>A0A7Y9LFB4_9ACTN</name>
<keyword evidence="6" id="KW-1185">Reference proteome</keyword>
<keyword evidence="2" id="KW-0472">Membrane</keyword>
<dbReference type="InterPro" id="IPR016047">
    <property type="entry name" value="M23ase_b-sheet_dom"/>
</dbReference>
<evidence type="ECO:0000259" key="4">
    <source>
        <dbReference type="Pfam" id="PF26571"/>
    </source>
</evidence>
<evidence type="ECO:0000256" key="1">
    <source>
        <dbReference type="SAM" id="MobiDB-lite"/>
    </source>
</evidence>
<keyword evidence="2" id="KW-0812">Transmembrane</keyword>
<dbReference type="Gene3D" id="2.70.70.10">
    <property type="entry name" value="Glucose Permease (Domain IIA)"/>
    <property type="match status" value="1"/>
</dbReference>
<evidence type="ECO:0008006" key="7">
    <source>
        <dbReference type="Google" id="ProtNLM"/>
    </source>
</evidence>
<protein>
    <recommendedName>
        <fullName evidence="7">Peptidase family M23</fullName>
    </recommendedName>
</protein>
<dbReference type="CDD" id="cd12797">
    <property type="entry name" value="M23_peptidase"/>
    <property type="match status" value="1"/>
</dbReference>
<feature type="transmembrane region" description="Helical" evidence="2">
    <location>
        <begin position="87"/>
        <end position="106"/>
    </location>
</feature>
<feature type="compositionally biased region" description="Low complexity" evidence="1">
    <location>
        <begin position="30"/>
        <end position="40"/>
    </location>
</feature>
<dbReference type="Proteomes" id="UP000569914">
    <property type="component" value="Unassembled WGS sequence"/>
</dbReference>
<feature type="region of interest" description="Disordered" evidence="1">
    <location>
        <begin position="1"/>
        <end position="43"/>
    </location>
</feature>
<dbReference type="EMBL" id="JACCBU010000001">
    <property type="protein sequence ID" value="NYE74683.1"/>
    <property type="molecule type" value="Genomic_DNA"/>
</dbReference>
<feature type="domain" description="ARB-07466-like C-terminal" evidence="4">
    <location>
        <begin position="520"/>
        <end position="615"/>
    </location>
</feature>
<dbReference type="InterPro" id="IPR058593">
    <property type="entry name" value="ARB_07466-like_C"/>
</dbReference>
<evidence type="ECO:0000313" key="6">
    <source>
        <dbReference type="Proteomes" id="UP000569914"/>
    </source>
</evidence>
<dbReference type="InterPro" id="IPR011055">
    <property type="entry name" value="Dup_hybrid_motif"/>
</dbReference>
<evidence type="ECO:0000256" key="2">
    <source>
        <dbReference type="SAM" id="Phobius"/>
    </source>
</evidence>
<dbReference type="Pfam" id="PF26571">
    <property type="entry name" value="VldE"/>
    <property type="match status" value="1"/>
</dbReference>
<dbReference type="RefSeq" id="WP_179757171.1">
    <property type="nucleotide sequence ID" value="NZ_JACCBU010000001.1"/>
</dbReference>
<accession>A0A7Y9LFB4</accession>
<reference evidence="5 6" key="1">
    <citation type="submission" date="2020-07" db="EMBL/GenBank/DDBJ databases">
        <title>Sequencing the genomes of 1000 actinobacteria strains.</title>
        <authorList>
            <person name="Klenk H.-P."/>
        </authorList>
    </citation>
    <scope>NUCLEOTIDE SEQUENCE [LARGE SCALE GENOMIC DNA]</scope>
    <source>
        <strain evidence="5 6">DSM 22083</strain>
    </source>
</reference>